<dbReference type="EMBL" id="CAJFDI010000002">
    <property type="protein sequence ID" value="CAD5215669.1"/>
    <property type="molecule type" value="Genomic_DNA"/>
</dbReference>
<gene>
    <name evidence="1" type="ORF">BXYJ_LOCUS4145</name>
</gene>
<keyword evidence="4" id="KW-1185">Reference proteome</keyword>
<evidence type="ECO:0000313" key="3">
    <source>
        <dbReference type="Proteomes" id="UP000095284"/>
    </source>
</evidence>
<evidence type="ECO:0000313" key="2">
    <source>
        <dbReference type="EMBL" id="CAG9097657.1"/>
    </source>
</evidence>
<dbReference type="EMBL" id="CAJFCV020000002">
    <property type="protein sequence ID" value="CAG9097657.1"/>
    <property type="molecule type" value="Genomic_DNA"/>
</dbReference>
<sequence>MLSFPHAVPLFCFYKHLGRVLRCLAPLAQLGTCSKIGHFAEIALFWFLWRRRVRGGEAALFSVFLSRDYAQSNAVPVPRVHPFSPLPFPGSLRWAVHQAGH</sequence>
<organism evidence="3 5">
    <name type="scientific">Bursaphelenchus xylophilus</name>
    <name type="common">Pinewood nematode worm</name>
    <name type="synonym">Aphelenchoides xylophilus</name>
    <dbReference type="NCBI Taxonomy" id="6326"/>
    <lineage>
        <taxon>Eukaryota</taxon>
        <taxon>Metazoa</taxon>
        <taxon>Ecdysozoa</taxon>
        <taxon>Nematoda</taxon>
        <taxon>Chromadorea</taxon>
        <taxon>Rhabditida</taxon>
        <taxon>Tylenchina</taxon>
        <taxon>Tylenchomorpha</taxon>
        <taxon>Aphelenchoidea</taxon>
        <taxon>Aphelenchoididae</taxon>
        <taxon>Bursaphelenchus</taxon>
    </lineage>
</organism>
<dbReference type="Proteomes" id="UP000095284">
    <property type="component" value="Unplaced"/>
</dbReference>
<dbReference type="Proteomes" id="UP000582659">
    <property type="component" value="Unassembled WGS sequence"/>
</dbReference>
<evidence type="ECO:0000313" key="1">
    <source>
        <dbReference type="EMBL" id="CAD5215669.1"/>
    </source>
</evidence>
<reference evidence="2" key="2">
    <citation type="submission" date="2020-08" db="EMBL/GenBank/DDBJ databases">
        <authorList>
            <person name="Kikuchi T."/>
        </authorList>
    </citation>
    <scope>NUCLEOTIDE SEQUENCE</scope>
    <source>
        <strain evidence="1">Ka4C1</strain>
    </source>
</reference>
<accession>A0A1I7SSE4</accession>
<proteinExistence type="predicted"/>
<evidence type="ECO:0000313" key="5">
    <source>
        <dbReference type="WBParaSite" id="BXY_1596100.1"/>
    </source>
</evidence>
<reference evidence="5" key="1">
    <citation type="submission" date="2016-11" db="UniProtKB">
        <authorList>
            <consortium name="WormBaseParasite"/>
        </authorList>
    </citation>
    <scope>IDENTIFICATION</scope>
</reference>
<name>A0A1I7SSE4_BURXY</name>
<protein>
    <submittedName>
        <fullName evidence="1">(pine wood nematode) hypothetical protein</fullName>
    </submittedName>
</protein>
<dbReference type="WBParaSite" id="BXY_1596100.1">
    <property type="protein sequence ID" value="BXY_1596100.1"/>
    <property type="gene ID" value="BXY_1596100"/>
</dbReference>
<dbReference type="Proteomes" id="UP000659654">
    <property type="component" value="Unassembled WGS sequence"/>
</dbReference>
<dbReference type="AlphaFoldDB" id="A0A1I7SSE4"/>
<evidence type="ECO:0000313" key="4">
    <source>
        <dbReference type="Proteomes" id="UP000659654"/>
    </source>
</evidence>